<evidence type="ECO:0000256" key="9">
    <source>
        <dbReference type="SAM" id="MobiDB-lite"/>
    </source>
</evidence>
<evidence type="ECO:0000256" key="4">
    <source>
        <dbReference type="ARBA" id="ARBA00022622"/>
    </source>
</evidence>
<evidence type="ECO:0000256" key="1">
    <source>
        <dbReference type="ARBA" id="ARBA00002523"/>
    </source>
</evidence>
<feature type="domain" description="Trypanosome variant surface glycoprotein B-type N-terminal" evidence="10">
    <location>
        <begin position="21"/>
        <end position="373"/>
    </location>
</feature>
<evidence type="ECO:0000313" key="11">
    <source>
        <dbReference type="EMBL" id="AGH60081.1"/>
    </source>
</evidence>
<dbReference type="GO" id="GO:0098552">
    <property type="term" value="C:side of membrane"/>
    <property type="evidence" value="ECO:0007669"/>
    <property type="project" value="UniProtKB-KW"/>
</dbReference>
<comment type="subcellular location">
    <subcellularLocation>
        <location evidence="2">Cell membrane</location>
        <topology evidence="2">Lipid-anchor</topology>
        <topology evidence="2">GPI-anchor</topology>
    </subcellularLocation>
</comment>
<dbReference type="SUPFAM" id="SSF118251">
    <property type="entry name" value="Variant surface glycoprotein MITAT 1.2, VSG 221, C-terminal domain"/>
    <property type="match status" value="1"/>
</dbReference>
<keyword evidence="6" id="KW-0472">Membrane</keyword>
<reference evidence="11" key="1">
    <citation type="submission" date="2013-02" db="EMBL/GenBank/DDBJ databases">
        <authorList>
            <person name="Cross G.A.M."/>
            <person name="Kim H.-S."/>
            <person name="Wickstead B."/>
        </authorList>
    </citation>
    <scope>NUCLEOTIDE SEQUENCE</scope>
    <source>
        <strain evidence="11">Lister 427</strain>
    </source>
</reference>
<dbReference type="EMBL" id="KC612650">
    <property type="protein sequence ID" value="AGH60081.1"/>
    <property type="molecule type" value="Genomic_DNA"/>
</dbReference>
<feature type="region of interest" description="Disordered" evidence="9">
    <location>
        <begin position="183"/>
        <end position="212"/>
    </location>
</feature>
<sequence length="472" mass="49813">MIQVATFTYPSHPVKISALALITAVATTHAAGPTSQVNGADFAVLCTVVNAAENVKESSETDPMINQIGTTAATIKVLLSNYERLSKEASKPPTKQKAPQEASSTAETCHEGTAEVCTKAVNELRQMEPETKKALKLAAKNTGSMRKQINKTIEKIIQLAQAEATSTPKGKTAKQLLTAAVYGTSNSGGSPQMDGAAADRAEARGKRNANGAKSAKLSIGATLACLCASDSSQQNNKACYDEGGEQSFARQATVDTQVWAQIKTKCKGAAANPASPTANIISAATTKIRARLATPLDASIPHGYLGRISGTDTAGGCTGDGNTHDGACAYFGNDQGNKQENPPWLGTLDAAAEALTNEEKVTQSRLHTITAIKALNESLTNLLAMVTVTEMRPAILTDNKSSAHQAVDAEQRCKAAEDDQQKCKALEDKDCIFNEQDNKCELKKEVKEKLEKGNQETEGKNGKTDCSSHATK</sequence>
<keyword evidence="4" id="KW-0336">GPI-anchor</keyword>
<evidence type="ECO:0000256" key="7">
    <source>
        <dbReference type="ARBA" id="ARBA00023180"/>
    </source>
</evidence>
<evidence type="ECO:0000256" key="2">
    <source>
        <dbReference type="ARBA" id="ARBA00004609"/>
    </source>
</evidence>
<accession>M4SXR1</accession>
<name>M4SXR1_9TRYP</name>
<dbReference type="VEuPathDB" id="TriTrypDB:Tb427_000338200"/>
<feature type="compositionally biased region" description="Basic and acidic residues" evidence="9">
    <location>
        <begin position="448"/>
        <end position="463"/>
    </location>
</feature>
<dbReference type="InterPro" id="IPR025932">
    <property type="entry name" value="Trypano_VSG_B_N_dom"/>
</dbReference>
<feature type="region of interest" description="Disordered" evidence="9">
    <location>
        <begin position="448"/>
        <end position="472"/>
    </location>
</feature>
<dbReference type="AlphaFoldDB" id="M4SXR1"/>
<organism evidence="11">
    <name type="scientific">Trypanosoma brucei</name>
    <dbReference type="NCBI Taxonomy" id="5691"/>
    <lineage>
        <taxon>Eukaryota</taxon>
        <taxon>Discoba</taxon>
        <taxon>Euglenozoa</taxon>
        <taxon>Kinetoplastea</taxon>
        <taxon>Metakinetoplastina</taxon>
        <taxon>Trypanosomatida</taxon>
        <taxon>Trypanosomatidae</taxon>
        <taxon>Trypanosoma</taxon>
    </lineage>
</organism>
<feature type="region of interest" description="Disordered" evidence="9">
    <location>
        <begin position="86"/>
        <end position="109"/>
    </location>
</feature>
<dbReference type="Pfam" id="PF13206">
    <property type="entry name" value="VSG_B"/>
    <property type="match status" value="1"/>
</dbReference>
<keyword evidence="7" id="KW-0325">Glycoprotein</keyword>
<reference evidence="11" key="2">
    <citation type="journal article" date="2014" name="Mol. Biochem. Parasitol.">
        <title>Capturing the variant surface glycoprotein repertoire (the VSGnome) of Trypanosoma brucei Lister 427.</title>
        <authorList>
            <person name="Cross G.A."/>
            <person name="Kim H.S."/>
            <person name="Wickstead B."/>
        </authorList>
    </citation>
    <scope>NUCLEOTIDE SEQUENCE</scope>
    <source>
        <strain evidence="11">Lister 427</strain>
    </source>
</reference>
<evidence type="ECO:0000256" key="6">
    <source>
        <dbReference type="ARBA" id="ARBA00023136"/>
    </source>
</evidence>
<evidence type="ECO:0000259" key="10">
    <source>
        <dbReference type="Pfam" id="PF13206"/>
    </source>
</evidence>
<dbReference type="InterPro" id="IPR027446">
    <property type="entry name" value="VSG_C_dom_sf"/>
</dbReference>
<keyword evidence="8" id="KW-0449">Lipoprotein</keyword>
<keyword evidence="3" id="KW-1003">Cell membrane</keyword>
<dbReference type="GO" id="GO:0005886">
    <property type="term" value="C:plasma membrane"/>
    <property type="evidence" value="ECO:0007669"/>
    <property type="project" value="UniProtKB-SubCell"/>
</dbReference>
<protein>
    <submittedName>
        <fullName evidence="11">Variant surface glycoprotein 1142</fullName>
    </submittedName>
</protein>
<evidence type="ECO:0000256" key="5">
    <source>
        <dbReference type="ARBA" id="ARBA00022729"/>
    </source>
</evidence>
<proteinExistence type="predicted"/>
<evidence type="ECO:0000256" key="8">
    <source>
        <dbReference type="ARBA" id="ARBA00023288"/>
    </source>
</evidence>
<evidence type="ECO:0000256" key="3">
    <source>
        <dbReference type="ARBA" id="ARBA00022475"/>
    </source>
</evidence>
<keyword evidence="5" id="KW-0732">Signal</keyword>
<comment type="function">
    <text evidence="1">VSG forms a coat on the surface of the parasite. The trypanosome evades the immune response of the host by expressing a series of antigenically distinct VSGs from an estimated 1000 VSG genes.</text>
</comment>